<protein>
    <submittedName>
        <fullName evidence="1">Phage tail protein</fullName>
    </submittedName>
</protein>
<dbReference type="RefSeq" id="WP_187755175.1">
    <property type="nucleotide sequence ID" value="NZ_JABURY010000012.1"/>
</dbReference>
<dbReference type="Proteomes" id="UP000651208">
    <property type="component" value="Unassembled WGS sequence"/>
</dbReference>
<accession>A0ABR7QXD9</accession>
<keyword evidence="2" id="KW-1185">Reference proteome</keyword>
<comment type="caution">
    <text evidence="1">The sequence shown here is derived from an EMBL/GenBank/DDBJ whole genome shotgun (WGS) entry which is preliminary data.</text>
</comment>
<evidence type="ECO:0000313" key="2">
    <source>
        <dbReference type="Proteomes" id="UP000651208"/>
    </source>
</evidence>
<proteinExistence type="predicted"/>
<evidence type="ECO:0000313" key="1">
    <source>
        <dbReference type="EMBL" id="MBC9130726.1"/>
    </source>
</evidence>
<dbReference type="EMBL" id="JABURY010000012">
    <property type="protein sequence ID" value="MBC9130726.1"/>
    <property type="molecule type" value="Genomic_DNA"/>
</dbReference>
<name>A0ABR7QXD9_9GAMM</name>
<gene>
    <name evidence="1" type="ORF">FcAc13_05310</name>
</gene>
<sequence length="169" mass="18382">MAKEDNLTRANTNTDLNEKLFGGAVVLELAHGNPNTPPQEADWVRFMAGTSKGMDLSPNSVTSDADDQGSFVETVVTSVDLTNSFEGEVRKKDAENEFGFHKMFKFIVDKISAKQQPALWVRFNQGGSVLTAFMVVTAFSSNGGTNDLYTCSAEFKIACGKTVKVELVN</sequence>
<organism evidence="1 2">
    <name type="scientific">Frischella japonica</name>
    <dbReference type="NCBI Taxonomy" id="2741544"/>
    <lineage>
        <taxon>Bacteria</taxon>
        <taxon>Pseudomonadati</taxon>
        <taxon>Pseudomonadota</taxon>
        <taxon>Gammaproteobacteria</taxon>
        <taxon>Orbales</taxon>
        <taxon>Orbaceae</taxon>
        <taxon>Frischella</taxon>
    </lineage>
</organism>
<reference evidence="1 2" key="1">
    <citation type="submission" date="2020-06" db="EMBL/GenBank/DDBJ databases">
        <title>Frischella cerana isolated from Apis cerana gut homogenate.</title>
        <authorList>
            <person name="Wolter L.A."/>
            <person name="Suenami S."/>
            <person name="Miyazaki R."/>
        </authorList>
    </citation>
    <scope>NUCLEOTIDE SEQUENCE [LARGE SCALE GENOMIC DNA]</scope>
    <source>
        <strain evidence="1 2">Ac13</strain>
    </source>
</reference>